<feature type="compositionally biased region" description="Polar residues" evidence="1">
    <location>
        <begin position="104"/>
        <end position="113"/>
    </location>
</feature>
<dbReference type="HOGENOM" id="CLU_2131795_0_0_11"/>
<evidence type="ECO:0000256" key="1">
    <source>
        <dbReference type="SAM" id="MobiDB-lite"/>
    </source>
</evidence>
<keyword evidence="3" id="KW-1185">Reference proteome</keyword>
<comment type="caution">
    <text evidence="2">The sequence shown here is derived from an EMBL/GenBank/DDBJ whole genome shotgun (WGS) entry which is preliminary data.</text>
</comment>
<feature type="compositionally biased region" description="Low complexity" evidence="1">
    <location>
        <begin position="92"/>
        <end position="103"/>
    </location>
</feature>
<proteinExistence type="predicted"/>
<sequence length="113" mass="11311">MTLLVRGEEREILGAARDGNRTGLILEAEATGGLAGASAIGLAAGRRGAAGSARAAPEITQLLAQTSRSTVLSRSAAGAIRAAAALNLSVMSSGTPSVSSEETISSWTSARSW</sequence>
<evidence type="ECO:0000313" key="3">
    <source>
        <dbReference type="Proteomes" id="UP000004816"/>
    </source>
</evidence>
<reference evidence="2 3" key="1">
    <citation type="journal article" date="2011" name="Stand. Genomic Sci.">
        <title>High quality draft genome sequence of Segniliparus rugosus CDC 945(T)= (ATCC BAA-974(T)).</title>
        <authorList>
            <person name="Earl A.M."/>
            <person name="Desjardins C.A."/>
            <person name="Fitzgerald M.G."/>
            <person name="Arachchi H.M."/>
            <person name="Zeng Q."/>
            <person name="Mehta T."/>
            <person name="Griggs A."/>
            <person name="Birren B.W."/>
            <person name="Toney N.C."/>
            <person name="Carr J."/>
            <person name="Posey J."/>
            <person name="Butler W.R."/>
        </authorList>
    </citation>
    <scope>NUCLEOTIDE SEQUENCE [LARGE SCALE GENOMIC DNA]</scope>
    <source>
        <strain evidence="3">ATCC BAA-974 / DSM 45345 / CCUG 50838 / CIP 108380 / JCM 13579 / CDC 945</strain>
    </source>
</reference>
<feature type="region of interest" description="Disordered" evidence="1">
    <location>
        <begin position="92"/>
        <end position="113"/>
    </location>
</feature>
<dbReference type="AlphaFoldDB" id="U1N5B3"/>
<accession>U1N5B3</accession>
<dbReference type="Proteomes" id="UP000004816">
    <property type="component" value="Unassembled WGS sequence"/>
</dbReference>
<name>U1N5B3_SEGRC</name>
<evidence type="ECO:0000313" key="2">
    <source>
        <dbReference type="EMBL" id="ERG69344.1"/>
    </source>
</evidence>
<gene>
    <name evidence="2" type="ORF">HMPREF9336_04235</name>
</gene>
<dbReference type="EMBL" id="ACZI02000002">
    <property type="protein sequence ID" value="ERG69344.1"/>
    <property type="molecule type" value="Genomic_DNA"/>
</dbReference>
<organism evidence="2 3">
    <name type="scientific">Segniliparus rugosus (strain ATCC BAA-974 / DSM 45345 / CCUG 50838 / CIP 108380 / JCM 13579 / CDC 945)</name>
    <dbReference type="NCBI Taxonomy" id="679197"/>
    <lineage>
        <taxon>Bacteria</taxon>
        <taxon>Bacillati</taxon>
        <taxon>Actinomycetota</taxon>
        <taxon>Actinomycetes</taxon>
        <taxon>Mycobacteriales</taxon>
        <taxon>Segniliparaceae</taxon>
        <taxon>Segniliparus</taxon>
    </lineage>
</organism>
<protein>
    <submittedName>
        <fullName evidence="2">Uncharacterized protein</fullName>
    </submittedName>
</protein>